<evidence type="ECO:0000256" key="3">
    <source>
        <dbReference type="ARBA" id="ARBA00011881"/>
    </source>
</evidence>
<comment type="subunit">
    <text evidence="3">Homotetramer.</text>
</comment>
<evidence type="ECO:0000256" key="9">
    <source>
        <dbReference type="ARBA" id="ARBA00022840"/>
    </source>
</evidence>
<keyword evidence="6" id="KW-0479">Metal-binding</keyword>
<evidence type="ECO:0000313" key="14">
    <source>
        <dbReference type="EMBL" id="KAL2635437.1"/>
    </source>
</evidence>
<evidence type="ECO:0000256" key="2">
    <source>
        <dbReference type="ARBA" id="ARBA00005307"/>
    </source>
</evidence>
<evidence type="ECO:0000256" key="4">
    <source>
        <dbReference type="ARBA" id="ARBA00012894"/>
    </source>
</evidence>
<evidence type="ECO:0000256" key="1">
    <source>
        <dbReference type="ARBA" id="ARBA00001946"/>
    </source>
</evidence>
<reference evidence="14 15" key="1">
    <citation type="submission" date="2024-09" db="EMBL/GenBank/DDBJ databases">
        <title>Chromosome-scale assembly of Riccia fluitans.</title>
        <authorList>
            <person name="Paukszto L."/>
            <person name="Sawicki J."/>
            <person name="Karawczyk K."/>
            <person name="Piernik-Szablinska J."/>
            <person name="Szczecinska M."/>
            <person name="Mazdziarz M."/>
        </authorList>
    </citation>
    <scope>NUCLEOTIDE SEQUENCE [LARGE SCALE GENOMIC DNA]</scope>
    <source>
        <strain evidence="14">Rf_01</strain>
        <tissue evidence="14">Aerial parts of the thallus</tissue>
    </source>
</reference>
<evidence type="ECO:0000256" key="7">
    <source>
        <dbReference type="ARBA" id="ARBA00022741"/>
    </source>
</evidence>
<dbReference type="InterPro" id="IPR009453">
    <property type="entry name" value="ISN1"/>
</dbReference>
<name>A0ABD1Z1G9_9MARC</name>
<keyword evidence="10" id="KW-0460">Magnesium</keyword>
<dbReference type="EC" id="3.1.3.99" evidence="4"/>
<dbReference type="Gene3D" id="3.40.50.1000">
    <property type="entry name" value="HAD superfamily/HAD-like"/>
    <property type="match status" value="1"/>
</dbReference>
<comment type="cofactor">
    <cofactor evidence="1">
        <name>Mg(2+)</name>
        <dbReference type="ChEBI" id="CHEBI:18420"/>
    </cofactor>
</comment>
<comment type="catalytic activity">
    <reaction evidence="12">
        <text>IMP + H2O = inosine + phosphate</text>
        <dbReference type="Rhea" id="RHEA:27718"/>
        <dbReference type="ChEBI" id="CHEBI:15377"/>
        <dbReference type="ChEBI" id="CHEBI:17596"/>
        <dbReference type="ChEBI" id="CHEBI:43474"/>
        <dbReference type="ChEBI" id="CHEBI:58053"/>
        <dbReference type="EC" id="3.1.3.99"/>
    </reaction>
</comment>
<comment type="caution">
    <text evidence="14">The sequence shown here is derived from an EMBL/GenBank/DDBJ whole genome shotgun (WGS) entry which is preliminary data.</text>
</comment>
<evidence type="ECO:0000256" key="12">
    <source>
        <dbReference type="ARBA" id="ARBA00047413"/>
    </source>
</evidence>
<evidence type="ECO:0000256" key="13">
    <source>
        <dbReference type="SAM" id="MobiDB-lite"/>
    </source>
</evidence>
<evidence type="ECO:0000256" key="6">
    <source>
        <dbReference type="ARBA" id="ARBA00022723"/>
    </source>
</evidence>
<keyword evidence="7" id="KW-0547">Nucleotide-binding</keyword>
<protein>
    <recommendedName>
        <fullName evidence="5">IMP-specific 5'-nucleotidase 1</fullName>
        <ecNumber evidence="4">3.1.3.99</ecNumber>
    </recommendedName>
</protein>
<dbReference type="Pfam" id="PF06437">
    <property type="entry name" value="ISN1"/>
    <property type="match status" value="1"/>
</dbReference>
<dbReference type="GO" id="GO:0046872">
    <property type="term" value="F:metal ion binding"/>
    <property type="evidence" value="ECO:0007669"/>
    <property type="project" value="UniProtKB-KW"/>
</dbReference>
<keyword evidence="11" id="KW-0546">Nucleotide metabolism</keyword>
<dbReference type="InterPro" id="IPR036412">
    <property type="entry name" value="HAD-like_sf"/>
</dbReference>
<dbReference type="GO" id="GO:0009117">
    <property type="term" value="P:nucleotide metabolic process"/>
    <property type="evidence" value="ECO:0007669"/>
    <property type="project" value="UniProtKB-KW"/>
</dbReference>
<keyword evidence="8" id="KW-0378">Hydrolase</keyword>
<evidence type="ECO:0000256" key="11">
    <source>
        <dbReference type="ARBA" id="ARBA00023080"/>
    </source>
</evidence>
<dbReference type="InterPro" id="IPR023214">
    <property type="entry name" value="HAD_sf"/>
</dbReference>
<keyword evidence="9" id="KW-0067">ATP-binding</keyword>
<dbReference type="GO" id="GO:0016787">
    <property type="term" value="F:hydrolase activity"/>
    <property type="evidence" value="ECO:0007669"/>
    <property type="project" value="UniProtKB-KW"/>
</dbReference>
<dbReference type="PANTHER" id="PTHR28213:SF1">
    <property type="entry name" value="IMP-SPECIFIC 5'-NUCLEOTIDASE 1"/>
    <property type="match status" value="1"/>
</dbReference>
<organism evidence="14 15">
    <name type="scientific">Riccia fluitans</name>
    <dbReference type="NCBI Taxonomy" id="41844"/>
    <lineage>
        <taxon>Eukaryota</taxon>
        <taxon>Viridiplantae</taxon>
        <taxon>Streptophyta</taxon>
        <taxon>Embryophyta</taxon>
        <taxon>Marchantiophyta</taxon>
        <taxon>Marchantiopsida</taxon>
        <taxon>Marchantiidae</taxon>
        <taxon>Marchantiales</taxon>
        <taxon>Ricciaceae</taxon>
        <taxon>Riccia</taxon>
    </lineage>
</organism>
<evidence type="ECO:0000256" key="10">
    <source>
        <dbReference type="ARBA" id="ARBA00022842"/>
    </source>
</evidence>
<accession>A0ABD1Z1G9</accession>
<dbReference type="EMBL" id="JBHFFA010000003">
    <property type="protein sequence ID" value="KAL2635437.1"/>
    <property type="molecule type" value="Genomic_DNA"/>
</dbReference>
<proteinExistence type="inferred from homology"/>
<feature type="region of interest" description="Disordered" evidence="13">
    <location>
        <begin position="179"/>
        <end position="219"/>
    </location>
</feature>
<dbReference type="AlphaFoldDB" id="A0ABD1Z1G9"/>
<evidence type="ECO:0000313" key="15">
    <source>
        <dbReference type="Proteomes" id="UP001605036"/>
    </source>
</evidence>
<sequence>MAFAAYTCGLCFDSYASPLSLASNRSRRAKQEDQRSRSLVTLASKQIPIANYRFLFSHSAASHVTCRGLRPVNNYSEQKVGFFCYNKGFNMALVVYTGKAETHFGSCRCEFGSGRFGRRRGELIGIAATVVGRSTISTFGYGSSKDDAESQNYQDREGAIAACSSSRSVVTAGVEVDVSEQPSSREEILSSELPGVSGDENEAQKKELENDVQPSTSKSGMRWSMLLSTAALEDAHLSRASSVTDAHVLRRKGRLKEQDGLIEFIISMHNTHSSFQVMEKMERWIREHLEDPKRSTLARLVPSVGRFYTPLPLVRALQEYDEFASLSRRRYVPPNFAEIRHVLNIAQVHAIAGQLSLITFDADGTLYADGHHIQRDNKMINHIIKLMQEGCHVAIVTAAGYPGDASRYEGRLAGLLAAFKDLELPPRTTQLFHVMGGECNYLLRVTGDYRLDFVPDDLWKTRDMQEWSEGDVQKLLDEAESSLISAAARLRLPVELIRKPRAVGAIPKEPTIYEVLEEMALTVQMQLIDSELPYCAFNGGNDVFVDVGNKSVGLEALMKFLRKTPKETLHVGDRFTVSGNDSATRSKCSILWVANPEETGFFTRVLLREVQLSRLIPYIE</sequence>
<dbReference type="PANTHER" id="PTHR28213">
    <property type="entry name" value="IMP-SPECIFIC 5'-NUCLEOTIDASE 1"/>
    <property type="match status" value="1"/>
</dbReference>
<dbReference type="GO" id="GO:0005524">
    <property type="term" value="F:ATP binding"/>
    <property type="evidence" value="ECO:0007669"/>
    <property type="project" value="UniProtKB-KW"/>
</dbReference>
<dbReference type="SUPFAM" id="SSF56784">
    <property type="entry name" value="HAD-like"/>
    <property type="match status" value="1"/>
</dbReference>
<gene>
    <name evidence="14" type="ORF">R1flu_006916</name>
</gene>
<evidence type="ECO:0000256" key="5">
    <source>
        <dbReference type="ARBA" id="ARBA00015544"/>
    </source>
</evidence>
<dbReference type="Proteomes" id="UP001605036">
    <property type="component" value="Unassembled WGS sequence"/>
</dbReference>
<keyword evidence="15" id="KW-1185">Reference proteome</keyword>
<evidence type="ECO:0000256" key="8">
    <source>
        <dbReference type="ARBA" id="ARBA00022801"/>
    </source>
</evidence>
<comment type="similarity">
    <text evidence="2">Belongs to the ISN1 family.</text>
</comment>